<proteinExistence type="predicted"/>
<dbReference type="EnsemblPlants" id="ORUFI06G12760.1">
    <property type="protein sequence ID" value="ORUFI06G12760.1"/>
    <property type="gene ID" value="ORUFI06G12760"/>
</dbReference>
<organism evidence="3 4">
    <name type="scientific">Oryza rufipogon</name>
    <name type="common">Brownbeard rice</name>
    <name type="synonym">Asian wild rice</name>
    <dbReference type="NCBI Taxonomy" id="4529"/>
    <lineage>
        <taxon>Eukaryota</taxon>
        <taxon>Viridiplantae</taxon>
        <taxon>Streptophyta</taxon>
        <taxon>Embryophyta</taxon>
        <taxon>Tracheophyta</taxon>
        <taxon>Spermatophyta</taxon>
        <taxon>Magnoliopsida</taxon>
        <taxon>Liliopsida</taxon>
        <taxon>Poales</taxon>
        <taxon>Poaceae</taxon>
        <taxon>BOP clade</taxon>
        <taxon>Oryzoideae</taxon>
        <taxon>Oryzeae</taxon>
        <taxon>Oryzinae</taxon>
        <taxon>Oryza</taxon>
    </lineage>
</organism>
<dbReference type="GO" id="GO:0005829">
    <property type="term" value="C:cytosol"/>
    <property type="evidence" value="ECO:0007669"/>
    <property type="project" value="UniProtKB-SubCell"/>
</dbReference>
<reference evidence="4" key="1">
    <citation type="submission" date="2013-06" db="EMBL/GenBank/DDBJ databases">
        <authorList>
            <person name="Zhao Q."/>
        </authorList>
    </citation>
    <scope>NUCLEOTIDE SEQUENCE</scope>
    <source>
        <strain evidence="4">cv. W1943</strain>
    </source>
</reference>
<evidence type="ECO:0000256" key="1">
    <source>
        <dbReference type="SAM" id="MobiDB-lite"/>
    </source>
</evidence>
<dbReference type="GO" id="GO:0033925">
    <property type="term" value="F:mannosyl-glycoprotein endo-beta-N-acetylglucosaminidase activity"/>
    <property type="evidence" value="ECO:0007669"/>
    <property type="project" value="UniProtKB-EC"/>
</dbReference>
<dbReference type="InterPro" id="IPR032979">
    <property type="entry name" value="ENGase"/>
</dbReference>
<dbReference type="eggNOG" id="KOG2331">
    <property type="taxonomic scope" value="Eukaryota"/>
</dbReference>
<feature type="domain" description="Cytosolic endo-beta-N-acetylglucosaminidase TIM barrel" evidence="2">
    <location>
        <begin position="191"/>
        <end position="227"/>
    </location>
</feature>
<dbReference type="HOGENOM" id="CLU_626112_0_0_1"/>
<dbReference type="GO" id="GO:0004497">
    <property type="term" value="F:monooxygenase activity"/>
    <property type="evidence" value="ECO:0007669"/>
    <property type="project" value="InterPro"/>
</dbReference>
<dbReference type="Gene3D" id="1.10.630.10">
    <property type="entry name" value="Cytochrome P450"/>
    <property type="match status" value="1"/>
</dbReference>
<dbReference type="Proteomes" id="UP000008022">
    <property type="component" value="Unassembled WGS sequence"/>
</dbReference>
<dbReference type="STRING" id="4529.A0A0E0PWU6"/>
<dbReference type="InterPro" id="IPR036396">
    <property type="entry name" value="Cyt_P450_sf"/>
</dbReference>
<feature type="region of interest" description="Disordered" evidence="1">
    <location>
        <begin position="308"/>
        <end position="336"/>
    </location>
</feature>
<keyword evidence="4" id="KW-1185">Reference proteome</keyword>
<dbReference type="PANTHER" id="PTHR13246:SF1">
    <property type="entry name" value="CYTOSOLIC ENDO-BETA-N-ACETYLGLUCOSAMINIDASE"/>
    <property type="match status" value="1"/>
</dbReference>
<dbReference type="AlphaFoldDB" id="A0A0E0PWU6"/>
<dbReference type="Gramene" id="ORUFI06G12760.1">
    <property type="protein sequence ID" value="ORUFI06G12760.1"/>
    <property type="gene ID" value="ORUFI06G12760"/>
</dbReference>
<sequence>MDQDARPGQAAAAEPMEGEAEGAAAAARTMEGEAGYAAANADPMEDEAADEAGAVEPMEDDPPTSSPTRSAPSATVAVDDSTIARKRRRRKKQFPGMIPTAGVHVLRAAASAPSAAHLNGVPHRRGRPPTSSLRLARELDTEALIALDGNFHLPFNRASVPALASSPWAAPLPPRRHILACHDLRGGYRDNAAPQGGDDPGAYALWHWHLIDVFVYFSHYLCHAPAAVLGQRRPPPRRQVLASIEWIGIGSCIRSIDVCFCLATVLGAFITEWDKVAEICKEMLATEASAQMYAERLTELAAAQAAVGRRRRRGEEPRAGGRRRAAEAGRAGDGQRGRSWAAVHELLAGRTLDRLRHVRREEVARLVGSLSRSAADGEHVDVDAALMGLTSDIVSHMVMGRRWTGDDNDTKEMRSVVAETAELTSTFNLQGRRWTGAR</sequence>
<accession>A0A0E0PWU6</accession>
<dbReference type="Gene3D" id="3.20.20.80">
    <property type="entry name" value="Glycosidases"/>
    <property type="match status" value="1"/>
</dbReference>
<dbReference type="SUPFAM" id="SSF48264">
    <property type="entry name" value="Cytochrome P450"/>
    <property type="match status" value="1"/>
</dbReference>
<dbReference type="Pfam" id="PF03644">
    <property type="entry name" value="Glyco_hydro_85"/>
    <property type="match status" value="1"/>
</dbReference>
<dbReference type="GO" id="GO:0005506">
    <property type="term" value="F:iron ion binding"/>
    <property type="evidence" value="ECO:0007669"/>
    <property type="project" value="InterPro"/>
</dbReference>
<dbReference type="InterPro" id="IPR005201">
    <property type="entry name" value="TIM_ENGase"/>
</dbReference>
<evidence type="ECO:0000313" key="3">
    <source>
        <dbReference type="EnsemblPlants" id="ORUFI06G12760.1"/>
    </source>
</evidence>
<feature type="region of interest" description="Disordered" evidence="1">
    <location>
        <begin position="1"/>
        <end position="99"/>
    </location>
</feature>
<reference evidence="3" key="2">
    <citation type="submission" date="2015-06" db="UniProtKB">
        <authorList>
            <consortium name="EnsemblPlants"/>
        </authorList>
    </citation>
    <scope>IDENTIFICATION</scope>
</reference>
<dbReference type="PANTHER" id="PTHR13246">
    <property type="entry name" value="ENDO BETA N-ACETYLGLUCOSAMINIDASE"/>
    <property type="match status" value="1"/>
</dbReference>
<evidence type="ECO:0000259" key="2">
    <source>
        <dbReference type="Pfam" id="PF03644"/>
    </source>
</evidence>
<feature type="compositionally biased region" description="Basic residues" evidence="1">
    <location>
        <begin position="84"/>
        <end position="93"/>
    </location>
</feature>
<feature type="compositionally biased region" description="Low complexity" evidence="1">
    <location>
        <begin position="66"/>
        <end position="77"/>
    </location>
</feature>
<name>A0A0E0PWU6_ORYRU</name>
<dbReference type="GO" id="GO:0020037">
    <property type="term" value="F:heme binding"/>
    <property type="evidence" value="ECO:0007669"/>
    <property type="project" value="InterPro"/>
</dbReference>
<protein>
    <recommendedName>
        <fullName evidence="2">Cytosolic endo-beta-N-acetylglucosaminidase TIM barrel domain-containing protein</fullName>
    </recommendedName>
</protein>
<evidence type="ECO:0000313" key="4">
    <source>
        <dbReference type="Proteomes" id="UP000008022"/>
    </source>
</evidence>
<feature type="compositionally biased region" description="Low complexity" evidence="1">
    <location>
        <begin position="10"/>
        <end position="42"/>
    </location>
</feature>
<feature type="compositionally biased region" description="Basic and acidic residues" evidence="1">
    <location>
        <begin position="313"/>
        <end position="327"/>
    </location>
</feature>
<dbReference type="GO" id="GO:0016705">
    <property type="term" value="F:oxidoreductase activity, acting on paired donors, with incorporation or reduction of molecular oxygen"/>
    <property type="evidence" value="ECO:0007669"/>
    <property type="project" value="InterPro"/>
</dbReference>